<dbReference type="InterPro" id="IPR005829">
    <property type="entry name" value="Sugar_transporter_CS"/>
</dbReference>
<feature type="transmembrane region" description="Helical" evidence="7">
    <location>
        <begin position="220"/>
        <end position="240"/>
    </location>
</feature>
<gene>
    <name evidence="9" type="ORF">ACFFLM_20255</name>
</gene>
<dbReference type="Gene3D" id="1.20.1250.20">
    <property type="entry name" value="MFS general substrate transporter like domains"/>
    <property type="match status" value="2"/>
</dbReference>
<dbReference type="SUPFAM" id="SSF103473">
    <property type="entry name" value="MFS general substrate transporter"/>
    <property type="match status" value="1"/>
</dbReference>
<evidence type="ECO:0000256" key="3">
    <source>
        <dbReference type="ARBA" id="ARBA00022692"/>
    </source>
</evidence>
<feature type="transmembrane region" description="Helical" evidence="7">
    <location>
        <begin position="31"/>
        <end position="52"/>
    </location>
</feature>
<feature type="compositionally biased region" description="Polar residues" evidence="6">
    <location>
        <begin position="1"/>
        <end position="14"/>
    </location>
</feature>
<dbReference type="InterPro" id="IPR036259">
    <property type="entry name" value="MFS_trans_sf"/>
</dbReference>
<dbReference type="EMBL" id="JBHLYR010000060">
    <property type="protein sequence ID" value="MFB9994293.1"/>
    <property type="molecule type" value="Genomic_DNA"/>
</dbReference>
<keyword evidence="4 7" id="KW-1133">Transmembrane helix</keyword>
<feature type="transmembrane region" description="Helical" evidence="7">
    <location>
        <begin position="96"/>
        <end position="115"/>
    </location>
</feature>
<dbReference type="RefSeq" id="WP_380014778.1">
    <property type="nucleotide sequence ID" value="NZ_JBHLYR010000060.1"/>
</dbReference>
<organism evidence="9 10">
    <name type="scientific">Deinococcus oregonensis</name>
    <dbReference type="NCBI Taxonomy" id="1805970"/>
    <lineage>
        <taxon>Bacteria</taxon>
        <taxon>Thermotogati</taxon>
        <taxon>Deinococcota</taxon>
        <taxon>Deinococci</taxon>
        <taxon>Deinococcales</taxon>
        <taxon>Deinococcaceae</taxon>
        <taxon>Deinococcus</taxon>
    </lineage>
</organism>
<dbReference type="PROSITE" id="PS00216">
    <property type="entry name" value="SUGAR_TRANSPORT_1"/>
    <property type="match status" value="1"/>
</dbReference>
<comment type="caution">
    <text evidence="9">The sequence shown here is derived from an EMBL/GenBank/DDBJ whole genome shotgun (WGS) entry which is preliminary data.</text>
</comment>
<dbReference type="PANTHER" id="PTHR43124:SF3">
    <property type="entry name" value="CHLORAMPHENICOL EFFLUX PUMP RV0191"/>
    <property type="match status" value="1"/>
</dbReference>
<dbReference type="InterPro" id="IPR011701">
    <property type="entry name" value="MFS"/>
</dbReference>
<dbReference type="CDD" id="cd17473">
    <property type="entry name" value="MFS_arabinose_efflux_permease_like"/>
    <property type="match status" value="1"/>
</dbReference>
<feature type="transmembrane region" description="Helical" evidence="7">
    <location>
        <begin position="312"/>
        <end position="334"/>
    </location>
</feature>
<dbReference type="Pfam" id="PF07690">
    <property type="entry name" value="MFS_1"/>
    <property type="match status" value="1"/>
</dbReference>
<dbReference type="InterPro" id="IPR050189">
    <property type="entry name" value="MFS_Efflux_Transporters"/>
</dbReference>
<keyword evidence="10" id="KW-1185">Reference proteome</keyword>
<evidence type="ECO:0000256" key="2">
    <source>
        <dbReference type="ARBA" id="ARBA00022475"/>
    </source>
</evidence>
<comment type="subcellular location">
    <subcellularLocation>
        <location evidence="1">Cell membrane</location>
        <topology evidence="1">Multi-pass membrane protein</topology>
    </subcellularLocation>
</comment>
<evidence type="ECO:0000256" key="1">
    <source>
        <dbReference type="ARBA" id="ARBA00004651"/>
    </source>
</evidence>
<feature type="transmembrane region" description="Helical" evidence="7">
    <location>
        <begin position="288"/>
        <end position="306"/>
    </location>
</feature>
<evidence type="ECO:0000256" key="7">
    <source>
        <dbReference type="SAM" id="Phobius"/>
    </source>
</evidence>
<feature type="transmembrane region" description="Helical" evidence="7">
    <location>
        <begin position="256"/>
        <end position="276"/>
    </location>
</feature>
<feature type="region of interest" description="Disordered" evidence="6">
    <location>
        <begin position="1"/>
        <end position="21"/>
    </location>
</feature>
<dbReference type="Proteomes" id="UP001589733">
    <property type="component" value="Unassembled WGS sequence"/>
</dbReference>
<feature type="transmembrane region" description="Helical" evidence="7">
    <location>
        <begin position="179"/>
        <end position="199"/>
    </location>
</feature>
<proteinExistence type="predicted"/>
<evidence type="ECO:0000313" key="10">
    <source>
        <dbReference type="Proteomes" id="UP001589733"/>
    </source>
</evidence>
<feature type="domain" description="Major facilitator superfamily (MFS) profile" evidence="8">
    <location>
        <begin position="27"/>
        <end position="401"/>
    </location>
</feature>
<evidence type="ECO:0000256" key="4">
    <source>
        <dbReference type="ARBA" id="ARBA00022989"/>
    </source>
</evidence>
<feature type="transmembrane region" description="Helical" evidence="7">
    <location>
        <begin position="121"/>
        <end position="142"/>
    </location>
</feature>
<keyword evidence="2" id="KW-1003">Cell membrane</keyword>
<evidence type="ECO:0000256" key="5">
    <source>
        <dbReference type="ARBA" id="ARBA00023136"/>
    </source>
</evidence>
<dbReference type="InterPro" id="IPR020846">
    <property type="entry name" value="MFS_dom"/>
</dbReference>
<feature type="transmembrane region" description="Helical" evidence="7">
    <location>
        <begin position="376"/>
        <end position="396"/>
    </location>
</feature>
<protein>
    <submittedName>
        <fullName evidence="9">MFS transporter</fullName>
    </submittedName>
</protein>
<evidence type="ECO:0000256" key="6">
    <source>
        <dbReference type="SAM" id="MobiDB-lite"/>
    </source>
</evidence>
<accession>A0ABV6B3G2</accession>
<feature type="transmembrane region" description="Helical" evidence="7">
    <location>
        <begin position="64"/>
        <end position="84"/>
    </location>
</feature>
<dbReference type="PROSITE" id="PS50850">
    <property type="entry name" value="MFS"/>
    <property type="match status" value="1"/>
</dbReference>
<evidence type="ECO:0000313" key="9">
    <source>
        <dbReference type="EMBL" id="MFB9994293.1"/>
    </source>
</evidence>
<evidence type="ECO:0000259" key="8">
    <source>
        <dbReference type="PROSITE" id="PS50850"/>
    </source>
</evidence>
<keyword evidence="3 7" id="KW-0812">Transmembrane</keyword>
<sequence>MTRTASAPSDSRPTASGPPAALPDRLTSLTLLLLAALTIMSGATIAPALPAMQAHFADQPNANLLVKLALTIVGLVIAISAPLSGVLADKFGRRPVLLWSLVLYALGGASGLYVQSLGEVLVGRVILGFAVAGTMTAGGALVNDLFSGPARGKFLSQQAAFTSFGGAVLLPLGGLLAGVGWRAPFGIYLISLLLIPLVLRLPKGVPGGVIPTEAAEKPRWLAVALVYFLALAYMVVFYLMPAQGPFLLQALGAKPAATGLLLGTFTLIAALTSLGYSRFAGRFDPRRVAALGMLLLASGWGLVSVAHSIPAVLVGLIVAGLGGGLVFPNLYTWLADLTPAAWRGRITAGMSSAVFLGQFLSPLVLAAPAAHPARGFVWGSLGIAVIGGALLALSVIRPKVA</sequence>
<dbReference type="PANTHER" id="PTHR43124">
    <property type="entry name" value="PURINE EFFLUX PUMP PBUE"/>
    <property type="match status" value="1"/>
</dbReference>
<reference evidence="9 10" key="1">
    <citation type="submission" date="2024-09" db="EMBL/GenBank/DDBJ databases">
        <authorList>
            <person name="Sun Q."/>
            <person name="Mori K."/>
        </authorList>
    </citation>
    <scope>NUCLEOTIDE SEQUENCE [LARGE SCALE GENOMIC DNA]</scope>
    <source>
        <strain evidence="9 10">JCM 13503</strain>
    </source>
</reference>
<feature type="transmembrane region" description="Helical" evidence="7">
    <location>
        <begin position="346"/>
        <end position="370"/>
    </location>
</feature>
<keyword evidence="5 7" id="KW-0472">Membrane</keyword>
<name>A0ABV6B3G2_9DEIO</name>